<evidence type="ECO:0000313" key="1">
    <source>
        <dbReference type="EMBL" id="DAD67047.1"/>
    </source>
</evidence>
<accession>A0A8S5LAT3</accession>
<protein>
    <submittedName>
        <fullName evidence="1">Uncharacterized protein</fullName>
    </submittedName>
</protein>
<organism evidence="1">
    <name type="scientific">Podoviridae sp. ctBev14</name>
    <dbReference type="NCBI Taxonomy" id="2823556"/>
    <lineage>
        <taxon>Viruses</taxon>
        <taxon>Duplodnaviria</taxon>
        <taxon>Heunggongvirae</taxon>
        <taxon>Uroviricota</taxon>
        <taxon>Caudoviricetes</taxon>
    </lineage>
</organism>
<proteinExistence type="predicted"/>
<sequence length="45" mass="5425">MLLSDTYSLLVLYKNQCLSLNQPWFKYTRYSGFGNNVFKLFLWLV</sequence>
<reference evidence="1" key="1">
    <citation type="journal article" date="2021" name="Proc. Natl. Acad. Sci. U.S.A.">
        <title>A Catalog of Tens of Thousands of Viruses from Human Metagenomes Reveals Hidden Associations with Chronic Diseases.</title>
        <authorList>
            <person name="Tisza M.J."/>
            <person name="Buck C.B."/>
        </authorList>
    </citation>
    <scope>NUCLEOTIDE SEQUENCE</scope>
    <source>
        <strain evidence="1">CtBev14</strain>
    </source>
</reference>
<dbReference type="EMBL" id="BK014667">
    <property type="protein sequence ID" value="DAD67047.1"/>
    <property type="molecule type" value="Genomic_DNA"/>
</dbReference>
<name>A0A8S5LAT3_9CAUD</name>